<dbReference type="Pfam" id="PF13409">
    <property type="entry name" value="GST_N_2"/>
    <property type="match status" value="1"/>
</dbReference>
<dbReference type="InterPro" id="IPR004045">
    <property type="entry name" value="Glutathione_S-Trfase_N"/>
</dbReference>
<gene>
    <name evidence="2" type="ORF">AMATHDRAFT_52046</name>
</gene>
<feature type="domain" description="GST N-terminal" evidence="1">
    <location>
        <begin position="5"/>
        <end position="101"/>
    </location>
</feature>
<dbReference type="Pfam" id="PF00043">
    <property type="entry name" value="GST_C"/>
    <property type="match status" value="1"/>
</dbReference>
<evidence type="ECO:0000313" key="3">
    <source>
        <dbReference type="Proteomes" id="UP000242287"/>
    </source>
</evidence>
<dbReference type="InterPro" id="IPR004046">
    <property type="entry name" value="GST_C"/>
</dbReference>
<dbReference type="PANTHER" id="PTHR42673">
    <property type="entry name" value="MALEYLACETOACETATE ISOMERASE"/>
    <property type="match status" value="1"/>
</dbReference>
<dbReference type="STRING" id="703135.A0A2A9P1A0"/>
<dbReference type="Proteomes" id="UP000242287">
    <property type="component" value="Unassembled WGS sequence"/>
</dbReference>
<dbReference type="GO" id="GO:0006749">
    <property type="term" value="P:glutathione metabolic process"/>
    <property type="evidence" value="ECO:0007669"/>
    <property type="project" value="TreeGrafter"/>
</dbReference>
<dbReference type="Gene3D" id="1.20.1050.10">
    <property type="match status" value="1"/>
</dbReference>
<dbReference type="GO" id="GO:0004364">
    <property type="term" value="F:glutathione transferase activity"/>
    <property type="evidence" value="ECO:0007669"/>
    <property type="project" value="TreeGrafter"/>
</dbReference>
<dbReference type="PROSITE" id="PS50404">
    <property type="entry name" value="GST_NTER"/>
    <property type="match status" value="1"/>
</dbReference>
<dbReference type="AlphaFoldDB" id="A0A2A9P1A0"/>
<dbReference type="PANTHER" id="PTHR42673:SF4">
    <property type="entry name" value="MALEYLACETOACETATE ISOMERASE"/>
    <property type="match status" value="1"/>
</dbReference>
<dbReference type="CDD" id="cd00299">
    <property type="entry name" value="GST_C_family"/>
    <property type="match status" value="1"/>
</dbReference>
<reference evidence="2 3" key="1">
    <citation type="submission" date="2014-02" db="EMBL/GenBank/DDBJ databases">
        <title>Transposable element dynamics among asymbiotic and ectomycorrhizal Amanita fungi.</title>
        <authorList>
            <consortium name="DOE Joint Genome Institute"/>
            <person name="Hess J."/>
            <person name="Skrede I."/>
            <person name="Wolfe B."/>
            <person name="LaButti K."/>
            <person name="Ohm R.A."/>
            <person name="Grigoriev I.V."/>
            <person name="Pringle A."/>
        </authorList>
    </citation>
    <scope>NUCLEOTIDE SEQUENCE [LARGE SCALE GENOMIC DNA]</scope>
    <source>
        <strain evidence="2 3">SKay4041</strain>
    </source>
</reference>
<sequence>MSAIPKAVLYYSPHSVWSAAVLLALHEKGYGSDELDLKPVDLSKGENYDVTYLRINPKATVPTLVVPLEKTLSEDIESRYKAVTDSKTIVQFLDKSRSALSRTHTTSPAPAPALTPATVAFTNTCNTVIDVVRSDAADPNKLRLMNAHDDVSFQELAKEVLPGILSTCQTLEKYLEDAQSGRIHVSEKVIKLWQDKKSTLDSLHTVLADGDVPESKLTTDGKVERAKFLENAAKAWETDLKEIVTKINKEIIGPFVLGDQFSIADVHLAAWLTRVLKLSGVTVSDDGESAIKKLEKRMKAEKLLPRNSKSGENGETKGEEEETKLGCFWEEIEKRGSWRWVYGNGLY</sequence>
<protein>
    <recommendedName>
        <fullName evidence="1">GST N-terminal domain-containing protein</fullName>
    </recommendedName>
</protein>
<dbReference type="OrthoDB" id="412788at2759"/>
<dbReference type="EMBL" id="KZ301969">
    <property type="protein sequence ID" value="PFH54456.1"/>
    <property type="molecule type" value="Genomic_DNA"/>
</dbReference>
<keyword evidence="3" id="KW-1185">Reference proteome</keyword>
<dbReference type="InterPro" id="IPR036282">
    <property type="entry name" value="Glutathione-S-Trfase_C_sf"/>
</dbReference>
<dbReference type="GO" id="GO:0006559">
    <property type="term" value="P:L-phenylalanine catabolic process"/>
    <property type="evidence" value="ECO:0007669"/>
    <property type="project" value="TreeGrafter"/>
</dbReference>
<evidence type="ECO:0000313" key="2">
    <source>
        <dbReference type="EMBL" id="PFH54456.1"/>
    </source>
</evidence>
<evidence type="ECO:0000259" key="1">
    <source>
        <dbReference type="PROSITE" id="PS50404"/>
    </source>
</evidence>
<name>A0A2A9P1A0_9AGAR</name>
<dbReference type="InterPro" id="IPR036249">
    <property type="entry name" value="Thioredoxin-like_sf"/>
</dbReference>
<dbReference type="SUPFAM" id="SSF47616">
    <property type="entry name" value="GST C-terminal domain-like"/>
    <property type="match status" value="1"/>
</dbReference>
<proteinExistence type="predicted"/>
<accession>A0A2A9P1A0</accession>
<organism evidence="2 3">
    <name type="scientific">Amanita thiersii Skay4041</name>
    <dbReference type="NCBI Taxonomy" id="703135"/>
    <lineage>
        <taxon>Eukaryota</taxon>
        <taxon>Fungi</taxon>
        <taxon>Dikarya</taxon>
        <taxon>Basidiomycota</taxon>
        <taxon>Agaricomycotina</taxon>
        <taxon>Agaricomycetes</taxon>
        <taxon>Agaricomycetidae</taxon>
        <taxon>Agaricales</taxon>
        <taxon>Pluteineae</taxon>
        <taxon>Amanitaceae</taxon>
        <taxon>Amanita</taxon>
    </lineage>
</organism>
<dbReference type="SUPFAM" id="SSF52833">
    <property type="entry name" value="Thioredoxin-like"/>
    <property type="match status" value="1"/>
</dbReference>
<dbReference type="CDD" id="cd00570">
    <property type="entry name" value="GST_N_family"/>
    <property type="match status" value="1"/>
</dbReference>
<dbReference type="Gene3D" id="3.40.30.10">
    <property type="entry name" value="Glutaredoxin"/>
    <property type="match status" value="1"/>
</dbReference>
<dbReference type="GO" id="GO:0016034">
    <property type="term" value="F:maleylacetoacetate isomerase activity"/>
    <property type="evidence" value="ECO:0007669"/>
    <property type="project" value="TreeGrafter"/>
</dbReference>